<evidence type="ECO:0000313" key="2">
    <source>
        <dbReference type="Proteomes" id="UP001150941"/>
    </source>
</evidence>
<gene>
    <name evidence="1" type="ORF">N7468_005730</name>
</gene>
<dbReference type="Proteomes" id="UP001150941">
    <property type="component" value="Unassembled WGS sequence"/>
</dbReference>
<accession>A0A9W9NZK4</accession>
<sequence length="70" mass="7947">MVANTLDDSSNKFSPNNRVNLARRFVLFSINAEVRCQEPGQNAPDLNAIFVENSRPFAHQHIHTRLARTV</sequence>
<name>A0A9W9NZK4_9EURO</name>
<comment type="caution">
    <text evidence="1">The sequence shown here is derived from an EMBL/GenBank/DDBJ whole genome shotgun (WGS) entry which is preliminary data.</text>
</comment>
<protein>
    <submittedName>
        <fullName evidence="1">Uncharacterized protein</fullName>
    </submittedName>
</protein>
<dbReference type="EMBL" id="JAPQKS010000004">
    <property type="protein sequence ID" value="KAJ5232774.1"/>
    <property type="molecule type" value="Genomic_DNA"/>
</dbReference>
<keyword evidence="2" id="KW-1185">Reference proteome</keyword>
<reference evidence="1" key="2">
    <citation type="journal article" date="2023" name="IMA Fungus">
        <title>Comparative genomic study of the Penicillium genus elucidates a diverse pangenome and 15 lateral gene transfer events.</title>
        <authorList>
            <person name="Petersen C."/>
            <person name="Sorensen T."/>
            <person name="Nielsen M.R."/>
            <person name="Sondergaard T.E."/>
            <person name="Sorensen J.L."/>
            <person name="Fitzpatrick D.A."/>
            <person name="Frisvad J.C."/>
            <person name="Nielsen K.L."/>
        </authorList>
    </citation>
    <scope>NUCLEOTIDE SEQUENCE</scope>
    <source>
        <strain evidence="1">IBT 19713</strain>
    </source>
</reference>
<proteinExistence type="predicted"/>
<organism evidence="1 2">
    <name type="scientific">Penicillium chermesinum</name>
    <dbReference type="NCBI Taxonomy" id="63820"/>
    <lineage>
        <taxon>Eukaryota</taxon>
        <taxon>Fungi</taxon>
        <taxon>Dikarya</taxon>
        <taxon>Ascomycota</taxon>
        <taxon>Pezizomycotina</taxon>
        <taxon>Eurotiomycetes</taxon>
        <taxon>Eurotiomycetidae</taxon>
        <taxon>Eurotiales</taxon>
        <taxon>Aspergillaceae</taxon>
        <taxon>Penicillium</taxon>
    </lineage>
</organism>
<dbReference type="RefSeq" id="XP_058330766.1">
    <property type="nucleotide sequence ID" value="XM_058475026.1"/>
</dbReference>
<dbReference type="AlphaFoldDB" id="A0A9W9NZK4"/>
<evidence type="ECO:0000313" key="1">
    <source>
        <dbReference type="EMBL" id="KAJ5232774.1"/>
    </source>
</evidence>
<dbReference type="GeneID" id="83202329"/>
<reference evidence="1" key="1">
    <citation type="submission" date="2022-11" db="EMBL/GenBank/DDBJ databases">
        <authorList>
            <person name="Petersen C."/>
        </authorList>
    </citation>
    <scope>NUCLEOTIDE SEQUENCE</scope>
    <source>
        <strain evidence="1">IBT 19713</strain>
    </source>
</reference>